<dbReference type="Proteomes" id="UP000177900">
    <property type="component" value="Unassembled WGS sequence"/>
</dbReference>
<dbReference type="SUPFAM" id="SSF46785">
    <property type="entry name" value="Winged helix' DNA-binding domain"/>
    <property type="match status" value="1"/>
</dbReference>
<evidence type="ECO:0000313" key="2">
    <source>
        <dbReference type="Proteomes" id="UP000177900"/>
    </source>
</evidence>
<comment type="caution">
    <text evidence="1">The sequence shown here is derived from an EMBL/GenBank/DDBJ whole genome shotgun (WGS) entry which is preliminary data.</text>
</comment>
<evidence type="ECO:0000313" key="1">
    <source>
        <dbReference type="EMBL" id="OGY28121.1"/>
    </source>
</evidence>
<proteinExistence type="predicted"/>
<dbReference type="AlphaFoldDB" id="A0A1G1WKL0"/>
<dbReference type="EMBL" id="MHCV01000002">
    <property type="protein sequence ID" value="OGY28121.1"/>
    <property type="molecule type" value="Genomic_DNA"/>
</dbReference>
<gene>
    <name evidence="1" type="ORF">A2864_01915</name>
</gene>
<dbReference type="InterPro" id="IPR036388">
    <property type="entry name" value="WH-like_DNA-bd_sf"/>
</dbReference>
<reference evidence="1 2" key="1">
    <citation type="journal article" date="2016" name="Nat. Commun.">
        <title>Thousands of microbial genomes shed light on interconnected biogeochemical processes in an aquifer system.</title>
        <authorList>
            <person name="Anantharaman K."/>
            <person name="Brown C.T."/>
            <person name="Hug L.A."/>
            <person name="Sharon I."/>
            <person name="Castelle C.J."/>
            <person name="Probst A.J."/>
            <person name="Thomas B.C."/>
            <person name="Singh A."/>
            <person name="Wilkins M.J."/>
            <person name="Karaoz U."/>
            <person name="Brodie E.L."/>
            <person name="Williams K.H."/>
            <person name="Hubbard S.S."/>
            <person name="Banfield J.F."/>
        </authorList>
    </citation>
    <scope>NUCLEOTIDE SEQUENCE [LARGE SCALE GENOMIC DNA]</scope>
</reference>
<name>A0A1G1WKL0_9BACT</name>
<evidence type="ECO:0008006" key="3">
    <source>
        <dbReference type="Google" id="ProtNLM"/>
    </source>
</evidence>
<sequence length="198" mass="22728">MAYQEISALKQVFISKTRVKLLQVFLSNPGRIFYVRELVRAIGEQINAVRAELSRMEKAGMLFSESRANRKFYGFRKDYIFNDELLRLVAKTTSLGGNIIHEKGKLGKVKLSMLAASFMKRRPVGPTDVDLLIVGDIVLPQLASLVKEAENDVGREINYTVMTEEEFNFRKRRRDPFVTSILEKPRVMLIGDEDELIR</sequence>
<accession>A0A1G1WKL0</accession>
<protein>
    <recommendedName>
        <fullName evidence="3">HTH arsR-type domain-containing protein</fullName>
    </recommendedName>
</protein>
<organism evidence="1 2">
    <name type="scientific">Candidatus Woykebacteria bacterium RIFCSPHIGHO2_01_FULL_39_12</name>
    <dbReference type="NCBI Taxonomy" id="1802599"/>
    <lineage>
        <taxon>Bacteria</taxon>
        <taxon>Candidatus Woykeibacteriota</taxon>
    </lineage>
</organism>
<dbReference type="InterPro" id="IPR036390">
    <property type="entry name" value="WH_DNA-bd_sf"/>
</dbReference>
<dbReference type="Gene3D" id="1.10.10.10">
    <property type="entry name" value="Winged helix-like DNA-binding domain superfamily/Winged helix DNA-binding domain"/>
    <property type="match status" value="1"/>
</dbReference>